<protein>
    <submittedName>
        <fullName evidence="1">Uncharacterized protein</fullName>
    </submittedName>
</protein>
<proteinExistence type="predicted"/>
<dbReference type="RefSeq" id="WP_096664379.1">
    <property type="nucleotide sequence ID" value="NZ_AP018316.1"/>
</dbReference>
<dbReference type="AlphaFoldDB" id="A0A1Z4UZF6"/>
<dbReference type="EMBL" id="AP018316">
    <property type="protein sequence ID" value="BAZ84638.1"/>
    <property type="molecule type" value="Genomic_DNA"/>
</dbReference>
<evidence type="ECO:0000313" key="2">
    <source>
        <dbReference type="Proteomes" id="UP000218702"/>
    </source>
</evidence>
<evidence type="ECO:0000313" key="1">
    <source>
        <dbReference type="EMBL" id="BAZ84638.1"/>
    </source>
</evidence>
<name>A0A1Z4UZF6_9CYAN</name>
<organism evidence="1 2">
    <name type="scientific">Dolichospermum compactum NIES-806</name>
    <dbReference type="NCBI Taxonomy" id="1973481"/>
    <lineage>
        <taxon>Bacteria</taxon>
        <taxon>Bacillati</taxon>
        <taxon>Cyanobacteriota</taxon>
        <taxon>Cyanophyceae</taxon>
        <taxon>Nostocales</taxon>
        <taxon>Aphanizomenonaceae</taxon>
        <taxon>Dolichospermum</taxon>
        <taxon>Dolichospermum compactum</taxon>
    </lineage>
</organism>
<keyword evidence="2" id="KW-1185">Reference proteome</keyword>
<reference evidence="1 2" key="1">
    <citation type="submission" date="2017-06" db="EMBL/GenBank/DDBJ databases">
        <title>Genome sequencing of cyanobaciteial culture collection at National Institute for Environmental Studies (NIES).</title>
        <authorList>
            <person name="Hirose Y."/>
            <person name="Shimura Y."/>
            <person name="Fujisawa T."/>
            <person name="Nakamura Y."/>
            <person name="Kawachi M."/>
        </authorList>
    </citation>
    <scope>NUCLEOTIDE SEQUENCE [LARGE SCALE GENOMIC DNA]</scope>
    <source>
        <strain evidence="1 2">NIES-806</strain>
    </source>
</reference>
<dbReference type="Proteomes" id="UP000218702">
    <property type="component" value="Chromosome"/>
</dbReference>
<gene>
    <name evidence="1" type="ORF">NIES806_08290</name>
</gene>
<sequence length="59" mass="6552">MSNQNIPSQNIPSDLVVELSVEEQQLLSGGHGGWRGGRHGGWHGGWGGGWRGHRRHGWW</sequence>
<dbReference type="KEGG" id="dcm:NIES806_08290"/>
<accession>A0A1Z4UZF6</accession>